<dbReference type="PROSITE" id="PS00141">
    <property type="entry name" value="ASP_PROTEASE"/>
    <property type="match status" value="1"/>
</dbReference>
<accession>A0A8J2U792</accession>
<evidence type="ECO:0000313" key="4">
    <source>
        <dbReference type="EMBL" id="GGA83905.1"/>
    </source>
</evidence>
<feature type="chain" id="PRO_5035279831" description="Peptidase A2 domain-containing protein" evidence="2">
    <location>
        <begin position="25"/>
        <end position="300"/>
    </location>
</feature>
<dbReference type="Gene3D" id="2.40.70.10">
    <property type="entry name" value="Acid Proteases"/>
    <property type="match status" value="2"/>
</dbReference>
<dbReference type="PROSITE" id="PS50175">
    <property type="entry name" value="ASP_PROT_RETROV"/>
    <property type="match status" value="1"/>
</dbReference>
<evidence type="ECO:0000313" key="5">
    <source>
        <dbReference type="Proteomes" id="UP000619743"/>
    </source>
</evidence>
<reference evidence="5" key="1">
    <citation type="journal article" date="2019" name="Int. J. Syst. Evol. Microbiol.">
        <title>The Global Catalogue of Microorganisms (GCM) 10K type strain sequencing project: providing services to taxonomists for standard genome sequencing and annotation.</title>
        <authorList>
            <consortium name="The Broad Institute Genomics Platform"/>
            <consortium name="The Broad Institute Genome Sequencing Center for Infectious Disease"/>
            <person name="Wu L."/>
            <person name="Ma J."/>
        </authorList>
    </citation>
    <scope>NUCLEOTIDE SEQUENCE [LARGE SCALE GENOMIC DNA]</scope>
    <source>
        <strain evidence="5">CGMCC 1.10130</strain>
    </source>
</reference>
<dbReference type="EMBL" id="BMDX01000015">
    <property type="protein sequence ID" value="GGA83905.1"/>
    <property type="molecule type" value="Genomic_DNA"/>
</dbReference>
<dbReference type="InterPro" id="IPR021109">
    <property type="entry name" value="Peptidase_aspartic_dom_sf"/>
</dbReference>
<dbReference type="InterPro" id="IPR001995">
    <property type="entry name" value="Peptidase_A2_cat"/>
</dbReference>
<dbReference type="GO" id="GO:0004190">
    <property type="term" value="F:aspartic-type endopeptidase activity"/>
    <property type="evidence" value="ECO:0007669"/>
    <property type="project" value="InterPro"/>
</dbReference>
<dbReference type="GO" id="GO:0006508">
    <property type="term" value="P:proteolysis"/>
    <property type="evidence" value="ECO:0007669"/>
    <property type="project" value="InterPro"/>
</dbReference>
<dbReference type="RefSeq" id="WP_087506604.1">
    <property type="nucleotide sequence ID" value="NZ_BMDX01000015.1"/>
</dbReference>
<protein>
    <recommendedName>
        <fullName evidence="3">Peptidase A2 domain-containing protein</fullName>
    </recommendedName>
</protein>
<evidence type="ECO:0000256" key="1">
    <source>
        <dbReference type="ARBA" id="ARBA00022801"/>
    </source>
</evidence>
<feature type="domain" description="Peptidase A2" evidence="3">
    <location>
        <begin position="51"/>
        <end position="87"/>
    </location>
</feature>
<gene>
    <name evidence="4" type="ORF">GCM10011369_27400</name>
</gene>
<keyword evidence="1" id="KW-0378">Hydrolase</keyword>
<keyword evidence="2" id="KW-0732">Signal</keyword>
<dbReference type="Proteomes" id="UP000619743">
    <property type="component" value="Unassembled WGS sequence"/>
</dbReference>
<name>A0A8J2U792_9GAMM</name>
<evidence type="ECO:0000256" key="2">
    <source>
        <dbReference type="SAM" id="SignalP"/>
    </source>
</evidence>
<keyword evidence="5" id="KW-1185">Reference proteome</keyword>
<comment type="caution">
    <text evidence="4">The sequence shown here is derived from an EMBL/GenBank/DDBJ whole genome shotgun (WGS) entry which is preliminary data.</text>
</comment>
<feature type="signal peptide" evidence="2">
    <location>
        <begin position="1"/>
        <end position="24"/>
    </location>
</feature>
<dbReference type="OrthoDB" id="7054713at2"/>
<dbReference type="InterPro" id="IPR001969">
    <property type="entry name" value="Aspartic_peptidase_AS"/>
</dbReference>
<evidence type="ECO:0000259" key="3">
    <source>
        <dbReference type="PROSITE" id="PS50175"/>
    </source>
</evidence>
<proteinExistence type="predicted"/>
<organism evidence="4 5">
    <name type="scientific">Neiella marina</name>
    <dbReference type="NCBI Taxonomy" id="508461"/>
    <lineage>
        <taxon>Bacteria</taxon>
        <taxon>Pseudomonadati</taxon>
        <taxon>Pseudomonadota</taxon>
        <taxon>Gammaproteobacteria</taxon>
        <taxon>Alteromonadales</taxon>
        <taxon>Echinimonadaceae</taxon>
        <taxon>Neiella</taxon>
    </lineage>
</organism>
<sequence>MVLNPRHLLLILLAMAGALTQAQGHDPADIAINQTETGRLWLATRINDFTGKMLVDTGSSGSVLDQKYLPRIGKYKAISVDKGWGIGAKESHIANLTIEVGSFQVAGESTAKTHISVHENVIPDPELIGIIGIDAIQALRSGMQFSAESIILTNHYQAKNDRRQSTAMALKHSSLGMMYVEVEIEGQQVGLIIDSGADYTLINSDSLGALKLESKVLKGAYTSDINGNRLAVRQVNPTNIAMNGNPIRFSKLLAVPLSSAIQNQSFSTNVVGVIGLYDLKRLKAYLDFDSAKLHIQHGAR</sequence>
<dbReference type="AlphaFoldDB" id="A0A8J2U792"/>
<dbReference type="SUPFAM" id="SSF50630">
    <property type="entry name" value="Acid proteases"/>
    <property type="match status" value="2"/>
</dbReference>